<dbReference type="EMBL" id="CP000235">
    <property type="protein sequence ID" value="ABD43521.1"/>
    <property type="molecule type" value="Genomic_DNA"/>
</dbReference>
<dbReference type="PaxDb" id="212042-APH_0369"/>
<dbReference type="Proteomes" id="UP000001943">
    <property type="component" value="Chromosome"/>
</dbReference>
<evidence type="ECO:0000313" key="1">
    <source>
        <dbReference type="EMBL" id="ABD43521.1"/>
    </source>
</evidence>
<protein>
    <submittedName>
        <fullName evidence="1">Uncharacterized protein</fullName>
    </submittedName>
</protein>
<dbReference type="KEGG" id="aph:APH_0369"/>
<gene>
    <name evidence="1" type="ordered locus">APH_0369</name>
</gene>
<sequence length="30" mass="3073">MDRGHIVDAAGDDSGCNVAGVRGLIKVIFS</sequence>
<dbReference type="EnsemblBacteria" id="ABD43521">
    <property type="protein sequence ID" value="ABD43521"/>
    <property type="gene ID" value="APH_0369"/>
</dbReference>
<proteinExistence type="predicted"/>
<dbReference type="HOGENOM" id="CLU_3401843_0_0_5"/>
<name>Q2GKX6_ANAPZ</name>
<reference evidence="1 2" key="1">
    <citation type="journal article" date="2006" name="PLoS Genet.">
        <title>Comparative genomics of emerging human ehrlichiosis agents.</title>
        <authorList>
            <person name="Dunning Hotopp J.C."/>
            <person name="Lin M."/>
            <person name="Madupu R."/>
            <person name="Crabtree J."/>
            <person name="Angiuoli S.V."/>
            <person name="Eisen J.A."/>
            <person name="Seshadri R."/>
            <person name="Ren Q."/>
            <person name="Wu M."/>
            <person name="Utterback T.R."/>
            <person name="Smith S."/>
            <person name="Lewis M."/>
            <person name="Khouri H."/>
            <person name="Zhang C."/>
            <person name="Niu H."/>
            <person name="Lin Q."/>
            <person name="Ohashi N."/>
            <person name="Zhi N."/>
            <person name="Nelson W."/>
            <person name="Brinkac L.M."/>
            <person name="Dodson R.J."/>
            <person name="Rosovitz M.J."/>
            <person name="Sundaram J."/>
            <person name="Daugherty S.C."/>
            <person name="Davidsen T."/>
            <person name="Durkin A.S."/>
            <person name="Gwinn M."/>
            <person name="Haft D.H."/>
            <person name="Selengut J.D."/>
            <person name="Sullivan S.A."/>
            <person name="Zafar N."/>
            <person name="Zhou L."/>
            <person name="Benahmed F."/>
            <person name="Forberger H."/>
            <person name="Halpin R."/>
            <person name="Mulligan S."/>
            <person name="Robinson J."/>
            <person name="White O."/>
            <person name="Rikihisa Y."/>
            <person name="Tettelin H."/>
        </authorList>
    </citation>
    <scope>NUCLEOTIDE SEQUENCE [LARGE SCALE GENOMIC DNA]</scope>
    <source>
        <strain evidence="1 2">HZ</strain>
    </source>
</reference>
<keyword evidence="2" id="KW-1185">Reference proteome</keyword>
<organism evidence="1 2">
    <name type="scientific">Anaplasma phagocytophilum (strain HZ)</name>
    <dbReference type="NCBI Taxonomy" id="212042"/>
    <lineage>
        <taxon>Bacteria</taxon>
        <taxon>Pseudomonadati</taxon>
        <taxon>Pseudomonadota</taxon>
        <taxon>Alphaproteobacteria</taxon>
        <taxon>Rickettsiales</taxon>
        <taxon>Anaplasmataceae</taxon>
        <taxon>Anaplasma</taxon>
        <taxon>phagocytophilum group</taxon>
    </lineage>
</organism>
<accession>Q2GKX6</accession>
<dbReference type="AlphaFoldDB" id="Q2GKX6"/>
<evidence type="ECO:0000313" key="2">
    <source>
        <dbReference type="Proteomes" id="UP000001943"/>
    </source>
</evidence>